<sequence>MNNETNTLPAIVQTAIQKQGIDPLKVNLILPTQTFGQVLGEYDVLAFEVVKIDKSDCYEMKKGSGENVPAKRALMSISNALGILWDPKTTTNLESSERKSRAKATGALKKPNGEWVVLSAEKTVDLDAIEEEQRLKQEEYADSGKIVRWDGNRPVKEPWDKHGGEAGKQAHIDREVRKAVLPYWKFKDEKAETGAKERVIRQIIALKENYSNAELEKPFALPKIMVDVSKMLNDPRVQKIALERMTESVTSIFGKQPDLQIPNDGSVLSEHYTVENDNPDQDPPPEDKVQKREDQTTGDMWGKTSETNEQKKTREMADDLRKRRMEYSKELSEKALIEIDTALTEPINLHLINIAIENLDAWEVWQAEQRGGK</sequence>
<evidence type="ECO:0000256" key="1">
    <source>
        <dbReference type="SAM" id="MobiDB-lite"/>
    </source>
</evidence>
<dbReference type="EMBL" id="LAZR01011940">
    <property type="protein sequence ID" value="KKM52075.1"/>
    <property type="molecule type" value="Genomic_DNA"/>
</dbReference>
<organism evidence="2">
    <name type="scientific">marine sediment metagenome</name>
    <dbReference type="NCBI Taxonomy" id="412755"/>
    <lineage>
        <taxon>unclassified sequences</taxon>
        <taxon>metagenomes</taxon>
        <taxon>ecological metagenomes</taxon>
    </lineage>
</organism>
<accession>A0A0F9LPY2</accession>
<reference evidence="2" key="1">
    <citation type="journal article" date="2015" name="Nature">
        <title>Complex archaea that bridge the gap between prokaryotes and eukaryotes.</title>
        <authorList>
            <person name="Spang A."/>
            <person name="Saw J.H."/>
            <person name="Jorgensen S.L."/>
            <person name="Zaremba-Niedzwiedzka K."/>
            <person name="Martijn J."/>
            <person name="Lind A.E."/>
            <person name="van Eijk R."/>
            <person name="Schleper C."/>
            <person name="Guy L."/>
            <person name="Ettema T.J."/>
        </authorList>
    </citation>
    <scope>NUCLEOTIDE SEQUENCE</scope>
</reference>
<name>A0A0F9LPY2_9ZZZZ</name>
<dbReference type="AlphaFoldDB" id="A0A0F9LPY2"/>
<feature type="region of interest" description="Disordered" evidence="1">
    <location>
        <begin position="270"/>
        <end position="318"/>
    </location>
</feature>
<comment type="caution">
    <text evidence="2">The sequence shown here is derived from an EMBL/GenBank/DDBJ whole genome shotgun (WGS) entry which is preliminary data.</text>
</comment>
<proteinExistence type="predicted"/>
<gene>
    <name evidence="2" type="ORF">LCGC14_1555140</name>
</gene>
<feature type="compositionally biased region" description="Basic and acidic residues" evidence="1">
    <location>
        <begin position="306"/>
        <end position="318"/>
    </location>
</feature>
<protein>
    <submittedName>
        <fullName evidence="2">Uncharacterized protein</fullName>
    </submittedName>
</protein>
<evidence type="ECO:0000313" key="2">
    <source>
        <dbReference type="EMBL" id="KKM52075.1"/>
    </source>
</evidence>
<feature type="compositionally biased region" description="Basic and acidic residues" evidence="1">
    <location>
        <begin position="285"/>
        <end position="295"/>
    </location>
</feature>